<dbReference type="EMBL" id="JACHJU010000001">
    <property type="protein sequence ID" value="MBB4937834.1"/>
    <property type="molecule type" value="Genomic_DNA"/>
</dbReference>
<dbReference type="Proteomes" id="UP000534286">
    <property type="component" value="Unassembled WGS sequence"/>
</dbReference>
<reference evidence="1 2" key="1">
    <citation type="submission" date="2020-08" db="EMBL/GenBank/DDBJ databases">
        <title>Sequencing the genomes of 1000 actinobacteria strains.</title>
        <authorList>
            <person name="Klenk H.-P."/>
        </authorList>
    </citation>
    <scope>NUCLEOTIDE SEQUENCE [LARGE SCALE GENOMIC DNA]</scope>
    <source>
        <strain evidence="1 2">DSM 43023</strain>
    </source>
</reference>
<organism evidence="1 2">
    <name type="scientific">Streptosporangium album</name>
    <dbReference type="NCBI Taxonomy" id="47479"/>
    <lineage>
        <taxon>Bacteria</taxon>
        <taxon>Bacillati</taxon>
        <taxon>Actinomycetota</taxon>
        <taxon>Actinomycetes</taxon>
        <taxon>Streptosporangiales</taxon>
        <taxon>Streptosporangiaceae</taxon>
        <taxon>Streptosporangium</taxon>
    </lineage>
</organism>
<evidence type="ECO:0000313" key="1">
    <source>
        <dbReference type="EMBL" id="MBB4937834.1"/>
    </source>
</evidence>
<accession>A0A7W7RTB0</accession>
<evidence type="ECO:0000313" key="2">
    <source>
        <dbReference type="Proteomes" id="UP000534286"/>
    </source>
</evidence>
<gene>
    <name evidence="1" type="ORF">FHR32_002139</name>
</gene>
<sequence>MSPVGIADRVVGYAVTGVPGSQHKRGILAVVPEEADSGTL</sequence>
<dbReference type="RefSeq" id="WP_281390861.1">
    <property type="nucleotide sequence ID" value="NZ_BAABEK010000039.1"/>
</dbReference>
<proteinExistence type="predicted"/>
<protein>
    <submittedName>
        <fullName evidence="1">Uncharacterized protein</fullName>
    </submittedName>
</protein>
<comment type="caution">
    <text evidence="1">The sequence shown here is derived from an EMBL/GenBank/DDBJ whole genome shotgun (WGS) entry which is preliminary data.</text>
</comment>
<dbReference type="AlphaFoldDB" id="A0A7W7RTB0"/>
<keyword evidence="2" id="KW-1185">Reference proteome</keyword>
<name>A0A7W7RTB0_9ACTN</name>